<sequence length="260" mass="27814">MGKFRTWLLWVLAMLAILLLGATFVGLALPLRSLLSERVEGLTTAERLKAANDARTTFVSAMVGAVALGSVIVGLRTYKLSQSGQFTDRYSRAVEHLSSEKTTVRLGGIYALERLAKDSSFDKQAVADVLAAFIREAATVVNSDGERQLSSDAQAAIRVIGAKFMRGGRREVNLAGSSLPLADLRSLDLSRSDLVNADLSMASLDNATLENSNLAGADLRGITANGTKFSGANLTSADLRGVKVHKLKLTDSQMASIRRE</sequence>
<keyword evidence="1" id="KW-1133">Transmembrane helix</keyword>
<dbReference type="PANTHER" id="PTHR14136:SF17">
    <property type="entry name" value="BTB_POZ DOMAIN-CONTAINING PROTEIN KCTD9"/>
    <property type="match status" value="1"/>
</dbReference>
<dbReference type="Gene3D" id="2.160.20.80">
    <property type="entry name" value="E3 ubiquitin-protein ligase SopA"/>
    <property type="match status" value="1"/>
</dbReference>
<feature type="transmembrane region" description="Helical" evidence="1">
    <location>
        <begin position="57"/>
        <end position="75"/>
    </location>
</feature>
<dbReference type="AlphaFoldDB" id="A0A7W7VEM6"/>
<keyword evidence="1" id="KW-0472">Membrane</keyword>
<protein>
    <recommendedName>
        <fullName evidence="4">Pentapeptide repeat-containing protein</fullName>
    </recommendedName>
</protein>
<dbReference type="PANTHER" id="PTHR14136">
    <property type="entry name" value="BTB_POZ DOMAIN-CONTAINING PROTEIN KCTD9"/>
    <property type="match status" value="1"/>
</dbReference>
<evidence type="ECO:0008006" key="4">
    <source>
        <dbReference type="Google" id="ProtNLM"/>
    </source>
</evidence>
<comment type="caution">
    <text evidence="2">The sequence shown here is derived from an EMBL/GenBank/DDBJ whole genome shotgun (WGS) entry which is preliminary data.</text>
</comment>
<proteinExistence type="predicted"/>
<gene>
    <name evidence="2" type="ORF">FHR82_003494</name>
</gene>
<organism evidence="2 3">
    <name type="scientific">Actinophytocola algeriensis</name>
    <dbReference type="NCBI Taxonomy" id="1768010"/>
    <lineage>
        <taxon>Bacteria</taxon>
        <taxon>Bacillati</taxon>
        <taxon>Actinomycetota</taxon>
        <taxon>Actinomycetes</taxon>
        <taxon>Pseudonocardiales</taxon>
        <taxon>Pseudonocardiaceae</taxon>
    </lineage>
</organism>
<dbReference type="RefSeq" id="WP_184811370.1">
    <property type="nucleotide sequence ID" value="NZ_JACHJQ010000003.1"/>
</dbReference>
<dbReference type="SUPFAM" id="SSF141571">
    <property type="entry name" value="Pentapeptide repeat-like"/>
    <property type="match status" value="1"/>
</dbReference>
<keyword evidence="1" id="KW-0812">Transmembrane</keyword>
<keyword evidence="3" id="KW-1185">Reference proteome</keyword>
<evidence type="ECO:0000313" key="2">
    <source>
        <dbReference type="EMBL" id="MBB4907274.1"/>
    </source>
</evidence>
<dbReference type="InterPro" id="IPR001646">
    <property type="entry name" value="5peptide_repeat"/>
</dbReference>
<accession>A0A7W7VEM6</accession>
<name>A0A7W7VEM6_9PSEU</name>
<dbReference type="EMBL" id="JACHJQ010000003">
    <property type="protein sequence ID" value="MBB4907274.1"/>
    <property type="molecule type" value="Genomic_DNA"/>
</dbReference>
<dbReference type="InterPro" id="IPR051082">
    <property type="entry name" value="Pentapeptide-BTB/POZ_domain"/>
</dbReference>
<dbReference type="Proteomes" id="UP000520767">
    <property type="component" value="Unassembled WGS sequence"/>
</dbReference>
<evidence type="ECO:0000313" key="3">
    <source>
        <dbReference type="Proteomes" id="UP000520767"/>
    </source>
</evidence>
<evidence type="ECO:0000256" key="1">
    <source>
        <dbReference type="SAM" id="Phobius"/>
    </source>
</evidence>
<reference evidence="2 3" key="1">
    <citation type="submission" date="2020-08" db="EMBL/GenBank/DDBJ databases">
        <title>Genomic Encyclopedia of Type Strains, Phase III (KMG-III): the genomes of soil and plant-associated and newly described type strains.</title>
        <authorList>
            <person name="Whitman W."/>
        </authorList>
    </citation>
    <scope>NUCLEOTIDE SEQUENCE [LARGE SCALE GENOMIC DNA]</scope>
    <source>
        <strain evidence="2 3">CECT 8960</strain>
    </source>
</reference>
<dbReference type="Pfam" id="PF00805">
    <property type="entry name" value="Pentapeptide"/>
    <property type="match status" value="2"/>
</dbReference>